<dbReference type="Gene3D" id="1.25.40.20">
    <property type="entry name" value="Ankyrin repeat-containing domain"/>
    <property type="match status" value="2"/>
</dbReference>
<dbReference type="InterPro" id="IPR036770">
    <property type="entry name" value="Ankyrin_rpt-contain_sf"/>
</dbReference>
<dbReference type="PROSITE" id="PS50297">
    <property type="entry name" value="ANK_REP_REGION"/>
    <property type="match status" value="1"/>
</dbReference>
<dbReference type="RefSeq" id="XP_031922139.1">
    <property type="nucleotide sequence ID" value="XM_032071142.1"/>
</dbReference>
<dbReference type="AlphaFoldDB" id="A0A5N6ZNU5"/>
<keyword evidence="1" id="KW-0677">Repeat</keyword>
<reference evidence="4 5" key="1">
    <citation type="submission" date="2019-04" db="EMBL/GenBank/DDBJ databases">
        <title>Friends and foes A comparative genomics studyof 23 Aspergillus species from section Flavi.</title>
        <authorList>
            <consortium name="DOE Joint Genome Institute"/>
            <person name="Kjaerbolling I."/>
            <person name="Vesth T."/>
            <person name="Frisvad J.C."/>
            <person name="Nybo J.L."/>
            <person name="Theobald S."/>
            <person name="Kildgaard S."/>
            <person name="Isbrandt T."/>
            <person name="Kuo A."/>
            <person name="Sato A."/>
            <person name="Lyhne E.K."/>
            <person name="Kogle M.E."/>
            <person name="Wiebenga A."/>
            <person name="Kun R.S."/>
            <person name="Lubbers R.J."/>
            <person name="Makela M.R."/>
            <person name="Barry K."/>
            <person name="Chovatia M."/>
            <person name="Clum A."/>
            <person name="Daum C."/>
            <person name="Haridas S."/>
            <person name="He G."/>
            <person name="LaButti K."/>
            <person name="Lipzen A."/>
            <person name="Mondo S."/>
            <person name="Riley R."/>
            <person name="Salamov A."/>
            <person name="Simmons B.A."/>
            <person name="Magnuson J.K."/>
            <person name="Henrissat B."/>
            <person name="Mortensen U.H."/>
            <person name="Larsen T.O."/>
            <person name="Devries R.P."/>
            <person name="Grigoriev I.V."/>
            <person name="Machida M."/>
            <person name="Baker S.E."/>
            <person name="Andersen M.R."/>
        </authorList>
    </citation>
    <scope>NUCLEOTIDE SEQUENCE [LARGE SCALE GENOMIC DNA]</scope>
    <source>
        <strain evidence="4 5">CBS 763.97</strain>
    </source>
</reference>
<evidence type="ECO:0000256" key="3">
    <source>
        <dbReference type="PROSITE-ProRule" id="PRU00023"/>
    </source>
</evidence>
<dbReference type="InterPro" id="IPR050745">
    <property type="entry name" value="Multifunctional_regulatory"/>
</dbReference>
<evidence type="ECO:0000256" key="2">
    <source>
        <dbReference type="ARBA" id="ARBA00023043"/>
    </source>
</evidence>
<dbReference type="PANTHER" id="PTHR24189">
    <property type="entry name" value="MYOTROPHIN"/>
    <property type="match status" value="1"/>
</dbReference>
<organism evidence="4 5">
    <name type="scientific">Aspergillus caelatus</name>
    <dbReference type="NCBI Taxonomy" id="61420"/>
    <lineage>
        <taxon>Eukaryota</taxon>
        <taxon>Fungi</taxon>
        <taxon>Dikarya</taxon>
        <taxon>Ascomycota</taxon>
        <taxon>Pezizomycotina</taxon>
        <taxon>Eurotiomycetes</taxon>
        <taxon>Eurotiomycetidae</taxon>
        <taxon>Eurotiales</taxon>
        <taxon>Aspergillaceae</taxon>
        <taxon>Aspergillus</taxon>
        <taxon>Aspergillus subgen. Circumdati</taxon>
    </lineage>
</organism>
<dbReference type="PROSITE" id="PS50088">
    <property type="entry name" value="ANK_REPEAT"/>
    <property type="match status" value="1"/>
</dbReference>
<sequence>MEVPMRKDCFAKIPVEILLEIASLLDIKRFSNLLATRTVIEVIDIETFKNLLVAAINPNSTDSKGNTLLAIAVMKQEFVEYNVPLDRNEPVEDKPTEFDEYVELVMRLLAHGANPSIPNQDHRLPLDSASWRTLKNGELCAALYKKGARVTDLTAFSRLISNRTDIPGLRERGYQGLTIFHHLAANSKFGLPEKRPVLDLLHKVAPGLLDKPMIEGETPLHLATNCRSDTLVSYLLDKGANIEALTRTIARVLLQHDRTQMDDQCREMIEQLCSQQIPREHRDDFEVILRISREPETEPSHTGV</sequence>
<evidence type="ECO:0000256" key="1">
    <source>
        <dbReference type="ARBA" id="ARBA00022737"/>
    </source>
</evidence>
<evidence type="ECO:0000313" key="5">
    <source>
        <dbReference type="Proteomes" id="UP000326268"/>
    </source>
</evidence>
<proteinExistence type="predicted"/>
<keyword evidence="5" id="KW-1185">Reference proteome</keyword>
<dbReference type="OrthoDB" id="539213at2759"/>
<protein>
    <recommendedName>
        <fullName evidence="6">Ankyrin repeat-containing domain protein</fullName>
    </recommendedName>
</protein>
<dbReference type="Proteomes" id="UP000326268">
    <property type="component" value="Unassembled WGS sequence"/>
</dbReference>
<feature type="repeat" description="ANK" evidence="3">
    <location>
        <begin position="215"/>
        <end position="247"/>
    </location>
</feature>
<gene>
    <name evidence="4" type="ORF">BDV27DRAFT_149909</name>
</gene>
<evidence type="ECO:0000313" key="4">
    <source>
        <dbReference type="EMBL" id="KAE8359058.1"/>
    </source>
</evidence>
<evidence type="ECO:0008006" key="6">
    <source>
        <dbReference type="Google" id="ProtNLM"/>
    </source>
</evidence>
<dbReference type="GeneID" id="43655588"/>
<keyword evidence="2 3" id="KW-0040">ANK repeat</keyword>
<dbReference type="EMBL" id="ML737849">
    <property type="protein sequence ID" value="KAE8359058.1"/>
    <property type="molecule type" value="Genomic_DNA"/>
</dbReference>
<dbReference type="InterPro" id="IPR002110">
    <property type="entry name" value="Ankyrin_rpt"/>
</dbReference>
<dbReference type="SUPFAM" id="SSF48403">
    <property type="entry name" value="Ankyrin repeat"/>
    <property type="match status" value="1"/>
</dbReference>
<accession>A0A5N6ZNU5</accession>
<dbReference type="Pfam" id="PF00023">
    <property type="entry name" value="Ank"/>
    <property type="match status" value="1"/>
</dbReference>
<dbReference type="SMART" id="SM00248">
    <property type="entry name" value="ANK"/>
    <property type="match status" value="3"/>
</dbReference>
<name>A0A5N6ZNU5_9EURO</name>
<dbReference type="PANTHER" id="PTHR24189:SF50">
    <property type="entry name" value="ANKYRIN REPEAT AND SOCS BOX PROTEIN 2"/>
    <property type="match status" value="1"/>
</dbReference>